<evidence type="ECO:0000256" key="3">
    <source>
        <dbReference type="ARBA" id="ARBA00006247"/>
    </source>
</evidence>
<dbReference type="Pfam" id="PF01546">
    <property type="entry name" value="Peptidase_M20"/>
    <property type="match status" value="1"/>
</dbReference>
<dbReference type="EMBL" id="JBBAXC010000006">
    <property type="protein sequence ID" value="MEI5907313.1"/>
    <property type="molecule type" value="Genomic_DNA"/>
</dbReference>
<dbReference type="PANTHER" id="PTHR43808">
    <property type="entry name" value="ACETYLORNITHINE DEACETYLASE"/>
    <property type="match status" value="1"/>
</dbReference>
<reference evidence="9 10" key="1">
    <citation type="journal article" date="2018" name="J. Microbiol.">
        <title>Bacillus spongiae sp. nov., isolated from sponge of Jeju Island.</title>
        <authorList>
            <person name="Lee G.E."/>
            <person name="Im W.T."/>
            <person name="Park J.S."/>
        </authorList>
    </citation>
    <scope>NUCLEOTIDE SEQUENCE [LARGE SCALE GENOMIC DNA]</scope>
    <source>
        <strain evidence="9 10">135PIL107-10</strain>
    </source>
</reference>
<feature type="domain" description="Peptidase M20 dimerisation" evidence="8">
    <location>
        <begin position="201"/>
        <end position="312"/>
    </location>
</feature>
<proteinExistence type="inferred from homology"/>
<dbReference type="Proteomes" id="UP001312865">
    <property type="component" value="Unassembled WGS sequence"/>
</dbReference>
<dbReference type="PANTHER" id="PTHR43808:SF25">
    <property type="entry name" value="PEPTIDASE M20 DIMERISATION DOMAIN-CONTAINING PROTEIN"/>
    <property type="match status" value="1"/>
</dbReference>
<keyword evidence="4" id="KW-0479">Metal-binding</keyword>
<sequence length="423" mass="47013">MTIQERINNWVRQNQNNGIQLLKKLIGEESVRGNEQKAQAVIIEKCRELGLTLDIFDIDVNEVKDHEFFSCDRKDFQDQPNVVAIWKGSGGGKSIILNSHIDVVPEGDRSNWTNPPFSPEIINGKCYGRGTTDMKGGTVSLLLAIEALKHLQIRLKGDVIFQSVIEEESGGTGTLATVLRGYKADGALIPEPTNLKLFPKQQGSMWFRIKVKGKSAHGGTRYEGVSAIEKAYKVIESLEELEKTRNDRISDPLYNGIPIPVPINIGKIYGGEWPSSVPDLVSVEGRIGVAPSEQGDKVKKELREKIDALGEDDSWFKKNPPELEWFGGHWQSSDLPEGHELLLALTSSYQDMLHTQPIIQASPWGTDGGILWKAGHIPVVIFGPGTTEVAHDSDEYIELENMFQCAEVYAQMLVKWCGISTEH</sequence>
<evidence type="ECO:0000256" key="2">
    <source>
        <dbReference type="ARBA" id="ARBA00001947"/>
    </source>
</evidence>
<comment type="cofactor">
    <cofactor evidence="1">
        <name>Co(2+)</name>
        <dbReference type="ChEBI" id="CHEBI:48828"/>
    </cofactor>
</comment>
<gene>
    <name evidence="9" type="ORF">WAK64_09610</name>
</gene>
<dbReference type="InterPro" id="IPR002933">
    <property type="entry name" value="Peptidase_M20"/>
</dbReference>
<dbReference type="Gene3D" id="3.40.630.10">
    <property type="entry name" value="Zn peptidases"/>
    <property type="match status" value="1"/>
</dbReference>
<comment type="similarity">
    <text evidence="3">Belongs to the peptidase M20A family.</text>
</comment>
<evidence type="ECO:0000256" key="7">
    <source>
        <dbReference type="ARBA" id="ARBA00023285"/>
    </source>
</evidence>
<evidence type="ECO:0000256" key="1">
    <source>
        <dbReference type="ARBA" id="ARBA00001941"/>
    </source>
</evidence>
<evidence type="ECO:0000259" key="8">
    <source>
        <dbReference type="Pfam" id="PF07687"/>
    </source>
</evidence>
<keyword evidence="5" id="KW-0378">Hydrolase</keyword>
<evidence type="ECO:0000313" key="10">
    <source>
        <dbReference type="Proteomes" id="UP001312865"/>
    </source>
</evidence>
<dbReference type="SUPFAM" id="SSF55031">
    <property type="entry name" value="Bacterial exopeptidase dimerisation domain"/>
    <property type="match status" value="1"/>
</dbReference>
<evidence type="ECO:0000313" key="9">
    <source>
        <dbReference type="EMBL" id="MEI5907313.1"/>
    </source>
</evidence>
<accession>A0ABU8HE51</accession>
<evidence type="ECO:0000256" key="5">
    <source>
        <dbReference type="ARBA" id="ARBA00022801"/>
    </source>
</evidence>
<evidence type="ECO:0000256" key="4">
    <source>
        <dbReference type="ARBA" id="ARBA00022723"/>
    </source>
</evidence>
<comment type="caution">
    <text evidence="9">The sequence shown here is derived from an EMBL/GenBank/DDBJ whole genome shotgun (WGS) entry which is preliminary data.</text>
</comment>
<comment type="cofactor">
    <cofactor evidence="2">
        <name>Zn(2+)</name>
        <dbReference type="ChEBI" id="CHEBI:29105"/>
    </cofactor>
</comment>
<dbReference type="InterPro" id="IPR011650">
    <property type="entry name" value="Peptidase_M20_dimer"/>
</dbReference>
<dbReference type="RefSeq" id="WP_336586744.1">
    <property type="nucleotide sequence ID" value="NZ_JBBAXC010000006.1"/>
</dbReference>
<protein>
    <submittedName>
        <fullName evidence="9">Peptidase</fullName>
    </submittedName>
</protein>
<organism evidence="9 10">
    <name type="scientific">Bacillus spongiae</name>
    <dbReference type="NCBI Taxonomy" id="2683610"/>
    <lineage>
        <taxon>Bacteria</taxon>
        <taxon>Bacillati</taxon>
        <taxon>Bacillota</taxon>
        <taxon>Bacilli</taxon>
        <taxon>Bacillales</taxon>
        <taxon>Bacillaceae</taxon>
        <taxon>Bacillus</taxon>
    </lineage>
</organism>
<name>A0ABU8HE51_9BACI</name>
<keyword evidence="10" id="KW-1185">Reference proteome</keyword>
<dbReference type="NCBIfam" id="NF005373">
    <property type="entry name" value="PRK06915.1"/>
    <property type="match status" value="1"/>
</dbReference>
<keyword evidence="7" id="KW-0170">Cobalt</keyword>
<dbReference type="SUPFAM" id="SSF53187">
    <property type="entry name" value="Zn-dependent exopeptidases"/>
    <property type="match status" value="1"/>
</dbReference>
<dbReference type="NCBIfam" id="TIGR01910">
    <property type="entry name" value="DapE-ArgE"/>
    <property type="match status" value="1"/>
</dbReference>
<dbReference type="InterPro" id="IPR036264">
    <property type="entry name" value="Bact_exopeptidase_dim_dom"/>
</dbReference>
<evidence type="ECO:0000256" key="6">
    <source>
        <dbReference type="ARBA" id="ARBA00022833"/>
    </source>
</evidence>
<keyword evidence="6" id="KW-0862">Zinc</keyword>
<dbReference type="Gene3D" id="3.30.70.360">
    <property type="match status" value="1"/>
</dbReference>
<dbReference type="InterPro" id="IPR010182">
    <property type="entry name" value="ArgE/DapE"/>
</dbReference>
<dbReference type="InterPro" id="IPR050072">
    <property type="entry name" value="Peptidase_M20A"/>
</dbReference>
<dbReference type="NCBIfam" id="NF005306">
    <property type="entry name" value="PRK06837.1"/>
    <property type="match status" value="1"/>
</dbReference>
<dbReference type="Pfam" id="PF07687">
    <property type="entry name" value="M20_dimer"/>
    <property type="match status" value="1"/>
</dbReference>